<dbReference type="Gene3D" id="3.60.130.30">
    <property type="match status" value="1"/>
</dbReference>
<dbReference type="AlphaFoldDB" id="A0A6A6ZAN0"/>
<feature type="compositionally biased region" description="Acidic residues" evidence="1">
    <location>
        <begin position="358"/>
        <end position="372"/>
    </location>
</feature>
<keyword evidence="3" id="KW-1185">Reference proteome</keyword>
<dbReference type="OrthoDB" id="3764734at2759"/>
<reference evidence="2" key="1">
    <citation type="journal article" date="2020" name="Stud. Mycol.">
        <title>101 Dothideomycetes genomes: a test case for predicting lifestyles and emergence of pathogens.</title>
        <authorList>
            <person name="Haridas S."/>
            <person name="Albert R."/>
            <person name="Binder M."/>
            <person name="Bloem J."/>
            <person name="Labutti K."/>
            <person name="Salamov A."/>
            <person name="Andreopoulos B."/>
            <person name="Baker S."/>
            <person name="Barry K."/>
            <person name="Bills G."/>
            <person name="Bluhm B."/>
            <person name="Cannon C."/>
            <person name="Castanera R."/>
            <person name="Culley D."/>
            <person name="Daum C."/>
            <person name="Ezra D."/>
            <person name="Gonzalez J."/>
            <person name="Henrissat B."/>
            <person name="Kuo A."/>
            <person name="Liang C."/>
            <person name="Lipzen A."/>
            <person name="Lutzoni F."/>
            <person name="Magnuson J."/>
            <person name="Mondo S."/>
            <person name="Nolan M."/>
            <person name="Ohm R."/>
            <person name="Pangilinan J."/>
            <person name="Park H.-J."/>
            <person name="Ramirez L."/>
            <person name="Alfaro M."/>
            <person name="Sun H."/>
            <person name="Tritt A."/>
            <person name="Yoshinaga Y."/>
            <person name="Zwiers L.-H."/>
            <person name="Turgeon B."/>
            <person name="Goodwin S."/>
            <person name="Spatafora J."/>
            <person name="Crous P."/>
            <person name="Grigoriev I."/>
        </authorList>
    </citation>
    <scope>NUCLEOTIDE SEQUENCE</scope>
    <source>
        <strain evidence="2">CBS 113818</strain>
    </source>
</reference>
<feature type="region of interest" description="Disordered" evidence="1">
    <location>
        <begin position="1"/>
        <end position="27"/>
    </location>
</feature>
<protein>
    <submittedName>
        <fullName evidence="2">Uncharacterized protein</fullName>
    </submittedName>
</protein>
<evidence type="ECO:0000256" key="1">
    <source>
        <dbReference type="SAM" id="MobiDB-lite"/>
    </source>
</evidence>
<proteinExistence type="predicted"/>
<feature type="region of interest" description="Disordered" evidence="1">
    <location>
        <begin position="352"/>
        <end position="372"/>
    </location>
</feature>
<dbReference type="Proteomes" id="UP000799424">
    <property type="component" value="Unassembled WGS sequence"/>
</dbReference>
<gene>
    <name evidence="2" type="ORF">CC86DRAFT_389146</name>
</gene>
<dbReference type="EMBL" id="MU006259">
    <property type="protein sequence ID" value="KAF2818142.1"/>
    <property type="molecule type" value="Genomic_DNA"/>
</dbReference>
<sequence>MQLQPRISKRQAKKLNTRERRRQAKGRFEETQRQIRNDLLFQVPAEPRIYLAESKFGPKYVPRLKVADRPAVEERPLTTIAHNGTITHAGIPNPNYATDSDIPRYAAIRFPNCVSEHETQMLLDQVEELKDAKMPFKTTAAHGDTFLQAWIGVWRKYSRTPFVSAGRMQKKPALNKGIKNLMRTLDRSLAKAATYLRKVDGPTYNRMRRCHRDISKCALSNIDQHRAAETHKTWFAKDPDRARTSSFRLGGIGTMMAVSISTGAGTSYHYDEGDDGHFYSMILVLGTGGLLKLPETGYQLYVRPGDVVFFLANQQLHKLELDPRIPNAVQTVFTLWTDKLAMQLAKPSRHKDFYTVEPDAEDETDDESWQEE</sequence>
<evidence type="ECO:0000313" key="2">
    <source>
        <dbReference type="EMBL" id="KAF2818142.1"/>
    </source>
</evidence>
<organism evidence="2 3">
    <name type="scientific">Ophiobolus disseminans</name>
    <dbReference type="NCBI Taxonomy" id="1469910"/>
    <lineage>
        <taxon>Eukaryota</taxon>
        <taxon>Fungi</taxon>
        <taxon>Dikarya</taxon>
        <taxon>Ascomycota</taxon>
        <taxon>Pezizomycotina</taxon>
        <taxon>Dothideomycetes</taxon>
        <taxon>Pleosporomycetidae</taxon>
        <taxon>Pleosporales</taxon>
        <taxon>Pleosporineae</taxon>
        <taxon>Phaeosphaeriaceae</taxon>
        <taxon>Ophiobolus</taxon>
    </lineage>
</organism>
<evidence type="ECO:0000313" key="3">
    <source>
        <dbReference type="Proteomes" id="UP000799424"/>
    </source>
</evidence>
<accession>A0A6A6ZAN0</accession>
<feature type="compositionally biased region" description="Basic residues" evidence="1">
    <location>
        <begin position="7"/>
        <end position="25"/>
    </location>
</feature>
<name>A0A6A6ZAN0_9PLEO</name>